<protein>
    <submittedName>
        <fullName evidence="7">Threonine transporter RhtB</fullName>
    </submittedName>
</protein>
<feature type="transmembrane region" description="Helical" evidence="6">
    <location>
        <begin position="70"/>
        <end position="92"/>
    </location>
</feature>
<feature type="transmembrane region" description="Helical" evidence="6">
    <location>
        <begin position="146"/>
        <end position="175"/>
    </location>
</feature>
<keyword evidence="8" id="KW-1185">Reference proteome</keyword>
<keyword evidence="3 6" id="KW-0812">Transmembrane</keyword>
<dbReference type="AlphaFoldDB" id="A0A363CW93"/>
<dbReference type="RefSeq" id="WP_108561223.1">
    <property type="nucleotide sequence ID" value="NZ_MUXE01000026.1"/>
</dbReference>
<dbReference type="PIRSF" id="PIRSF006324">
    <property type="entry name" value="LeuE"/>
    <property type="match status" value="1"/>
</dbReference>
<comment type="subcellular location">
    <subcellularLocation>
        <location evidence="1">Cell membrane</location>
        <topology evidence="1">Multi-pass membrane protein</topology>
    </subcellularLocation>
</comment>
<evidence type="ECO:0000256" key="4">
    <source>
        <dbReference type="ARBA" id="ARBA00022989"/>
    </source>
</evidence>
<proteinExistence type="predicted"/>
<name>A0A363CW93_9BACT</name>
<keyword evidence="4 6" id="KW-1133">Transmembrane helix</keyword>
<reference evidence="7 8" key="1">
    <citation type="submission" date="2017-02" db="EMBL/GenBank/DDBJ databases">
        <title>Arcobacter caeni sp. nov, a new Arcobacter species isolated from reclaimed water.</title>
        <authorList>
            <person name="Figueras M.J."/>
            <person name="Perez-Cataluna A."/>
            <person name="Salas-Masso N."/>
        </authorList>
    </citation>
    <scope>NUCLEOTIDE SEQUENCE [LARGE SCALE GENOMIC DNA]</scope>
    <source>
        <strain evidence="7 8">RW17-10</strain>
    </source>
</reference>
<feature type="transmembrane region" description="Helical" evidence="6">
    <location>
        <begin position="187"/>
        <end position="205"/>
    </location>
</feature>
<dbReference type="GO" id="GO:0005886">
    <property type="term" value="C:plasma membrane"/>
    <property type="evidence" value="ECO:0007669"/>
    <property type="project" value="UniProtKB-SubCell"/>
</dbReference>
<dbReference type="EMBL" id="MUXE01000026">
    <property type="protein sequence ID" value="PUE63365.1"/>
    <property type="molecule type" value="Genomic_DNA"/>
</dbReference>
<dbReference type="Proteomes" id="UP000251135">
    <property type="component" value="Unassembled WGS sequence"/>
</dbReference>
<dbReference type="OrthoDB" id="9807053at2"/>
<keyword evidence="5 6" id="KW-0472">Membrane</keyword>
<sequence>MLSLETIITFFSASFLLALIPGPDNIFVLTQSIFQGKKSGLIIVLGLCTGLIFHTLAVSLGVAVIFQTSIIAFTILKIVGAFYLLYLAWQIFHASSEKIDIKNNITIDYKKLYYRGIIMNITNPKVSIFFLAFLPQFTNANLGFVSFQMILLGGLFIVATILVFSSIALLSGTLSNIFNKSKNSQMILNKLASFIFVVLAMKLAITKQ</sequence>
<organism evidence="7 8">
    <name type="scientific">Arcobacter caeni</name>
    <dbReference type="NCBI Taxonomy" id="1912877"/>
    <lineage>
        <taxon>Bacteria</taxon>
        <taxon>Pseudomonadati</taxon>
        <taxon>Campylobacterota</taxon>
        <taxon>Epsilonproteobacteria</taxon>
        <taxon>Campylobacterales</taxon>
        <taxon>Arcobacteraceae</taxon>
        <taxon>Arcobacter</taxon>
    </lineage>
</organism>
<evidence type="ECO:0000313" key="7">
    <source>
        <dbReference type="EMBL" id="PUE63365.1"/>
    </source>
</evidence>
<evidence type="ECO:0000313" key="8">
    <source>
        <dbReference type="Proteomes" id="UP000251135"/>
    </source>
</evidence>
<feature type="transmembrane region" description="Helical" evidence="6">
    <location>
        <begin position="6"/>
        <end position="29"/>
    </location>
</feature>
<dbReference type="GO" id="GO:0015171">
    <property type="term" value="F:amino acid transmembrane transporter activity"/>
    <property type="evidence" value="ECO:0007669"/>
    <property type="project" value="TreeGrafter"/>
</dbReference>
<evidence type="ECO:0000256" key="5">
    <source>
        <dbReference type="ARBA" id="ARBA00023136"/>
    </source>
</evidence>
<feature type="transmembrane region" description="Helical" evidence="6">
    <location>
        <begin position="41"/>
        <end position="64"/>
    </location>
</feature>
<dbReference type="PANTHER" id="PTHR30086">
    <property type="entry name" value="ARGININE EXPORTER PROTEIN ARGO"/>
    <property type="match status" value="1"/>
</dbReference>
<feature type="transmembrane region" description="Helical" evidence="6">
    <location>
        <begin position="112"/>
        <end position="134"/>
    </location>
</feature>
<evidence type="ECO:0000256" key="2">
    <source>
        <dbReference type="ARBA" id="ARBA00022475"/>
    </source>
</evidence>
<evidence type="ECO:0000256" key="3">
    <source>
        <dbReference type="ARBA" id="ARBA00022692"/>
    </source>
</evidence>
<accession>A0A363CW93</accession>
<evidence type="ECO:0000256" key="1">
    <source>
        <dbReference type="ARBA" id="ARBA00004651"/>
    </source>
</evidence>
<gene>
    <name evidence="7" type="ORF">B0174_11675</name>
</gene>
<comment type="caution">
    <text evidence="7">The sequence shown here is derived from an EMBL/GenBank/DDBJ whole genome shotgun (WGS) entry which is preliminary data.</text>
</comment>
<keyword evidence="2" id="KW-1003">Cell membrane</keyword>
<dbReference type="PANTHER" id="PTHR30086:SF20">
    <property type="entry name" value="ARGININE EXPORTER PROTEIN ARGO-RELATED"/>
    <property type="match status" value="1"/>
</dbReference>
<dbReference type="InterPro" id="IPR001123">
    <property type="entry name" value="LeuE-type"/>
</dbReference>
<evidence type="ECO:0000256" key="6">
    <source>
        <dbReference type="SAM" id="Phobius"/>
    </source>
</evidence>
<dbReference type="Pfam" id="PF01810">
    <property type="entry name" value="LysE"/>
    <property type="match status" value="1"/>
</dbReference>